<evidence type="ECO:0000313" key="9">
    <source>
        <dbReference type="EMBL" id="KAH7251366.1"/>
    </source>
</evidence>
<dbReference type="InterPro" id="IPR007219">
    <property type="entry name" value="XnlR_reg_dom"/>
</dbReference>
<sequence>MMQSSPARKACDICYHKRIRCDGQKPRCSHCVLYNSSCTFQARSRKARNPKQRPVACVDALKDEVHRLETSLNEAHQRIKELEGQVSLRTDALPADNPIYASEEYVIIPPEIESGGNEKELPPRQEVLSAVNKYLSTLNSVLPLFHPQNLIDSINRWFNNPESRETSIWAAINVILALTYRQNSLAGAKSSTAVKFLNNAQTVLNEVLTGEPKLLDVQTLVGMILFLQAASDLKPATTLMAIALRLAHSLGLHTRSNPAVLSSSEMLERDRVFWIAYICDRDIAMRTRLPPLQNEKDISIDWPSASPVDKAGLISTSDGTFSFNFFLSRVQLAHIQGQICEATQAPLSPALEVHVRLENVARVHRLLDSWYASIPPPFLPDAIVKAGDVGIYRPLGILYASHLACRSLVCKAHAMEWQWLRSLQDFGRRAAIGLVTSPHLPVGWTELVYESRQYMKLFTSIDPKDPAFYWMTVCTYISGAVCLTANNIFNPWHEEMQIDNDLIMLSFSFLDDMIREAPSESLLRLRDSWEELLQHARARSAQFTMPDTDWLGRIST</sequence>
<dbReference type="PANTHER" id="PTHR46910:SF37">
    <property type="entry name" value="ZN(II)2CYS6 TRANSCRIPTION FACTOR (EUROFUNG)"/>
    <property type="match status" value="1"/>
</dbReference>
<name>A0A8K0S481_9HYPO</name>
<feature type="domain" description="Zn(2)-C6 fungal-type" evidence="8">
    <location>
        <begin position="10"/>
        <end position="40"/>
    </location>
</feature>
<dbReference type="Pfam" id="PF00172">
    <property type="entry name" value="Zn_clus"/>
    <property type="match status" value="1"/>
</dbReference>
<reference evidence="9" key="1">
    <citation type="journal article" date="2021" name="Nat. Commun.">
        <title>Genetic determinants of endophytism in the Arabidopsis root mycobiome.</title>
        <authorList>
            <person name="Mesny F."/>
            <person name="Miyauchi S."/>
            <person name="Thiergart T."/>
            <person name="Pickel B."/>
            <person name="Atanasova L."/>
            <person name="Karlsson M."/>
            <person name="Huettel B."/>
            <person name="Barry K.W."/>
            <person name="Haridas S."/>
            <person name="Chen C."/>
            <person name="Bauer D."/>
            <person name="Andreopoulos W."/>
            <person name="Pangilinan J."/>
            <person name="LaButti K."/>
            <person name="Riley R."/>
            <person name="Lipzen A."/>
            <person name="Clum A."/>
            <person name="Drula E."/>
            <person name="Henrissat B."/>
            <person name="Kohler A."/>
            <person name="Grigoriev I.V."/>
            <person name="Martin F.M."/>
            <person name="Hacquard S."/>
        </authorList>
    </citation>
    <scope>NUCLEOTIDE SEQUENCE</scope>
    <source>
        <strain evidence="9">MPI-SDFR-AT-0068</strain>
    </source>
</reference>
<dbReference type="GO" id="GO:0003677">
    <property type="term" value="F:DNA binding"/>
    <property type="evidence" value="ECO:0007669"/>
    <property type="project" value="UniProtKB-KW"/>
</dbReference>
<keyword evidence="7" id="KW-0175">Coiled coil</keyword>
<dbReference type="InterPro" id="IPR001138">
    <property type="entry name" value="Zn2Cys6_DnaBD"/>
</dbReference>
<dbReference type="Proteomes" id="UP000813427">
    <property type="component" value="Unassembled WGS sequence"/>
</dbReference>
<organism evidence="9 10">
    <name type="scientific">Fusarium tricinctum</name>
    <dbReference type="NCBI Taxonomy" id="61284"/>
    <lineage>
        <taxon>Eukaryota</taxon>
        <taxon>Fungi</taxon>
        <taxon>Dikarya</taxon>
        <taxon>Ascomycota</taxon>
        <taxon>Pezizomycotina</taxon>
        <taxon>Sordariomycetes</taxon>
        <taxon>Hypocreomycetidae</taxon>
        <taxon>Hypocreales</taxon>
        <taxon>Nectriaceae</taxon>
        <taxon>Fusarium</taxon>
        <taxon>Fusarium tricinctum species complex</taxon>
    </lineage>
</organism>
<feature type="coiled-coil region" evidence="7">
    <location>
        <begin position="58"/>
        <end position="85"/>
    </location>
</feature>
<keyword evidence="3" id="KW-0805">Transcription regulation</keyword>
<dbReference type="PANTHER" id="PTHR46910">
    <property type="entry name" value="TRANSCRIPTION FACTOR PDR1"/>
    <property type="match status" value="1"/>
</dbReference>
<evidence type="ECO:0000256" key="1">
    <source>
        <dbReference type="ARBA" id="ARBA00004123"/>
    </source>
</evidence>
<dbReference type="GO" id="GO:0000981">
    <property type="term" value="F:DNA-binding transcription factor activity, RNA polymerase II-specific"/>
    <property type="evidence" value="ECO:0007669"/>
    <property type="project" value="InterPro"/>
</dbReference>
<comment type="caution">
    <text evidence="9">The sequence shown here is derived from an EMBL/GenBank/DDBJ whole genome shotgun (WGS) entry which is preliminary data.</text>
</comment>
<evidence type="ECO:0000256" key="2">
    <source>
        <dbReference type="ARBA" id="ARBA00022723"/>
    </source>
</evidence>
<keyword evidence="4" id="KW-0238">DNA-binding</keyword>
<keyword evidence="2" id="KW-0479">Metal-binding</keyword>
<dbReference type="PROSITE" id="PS50048">
    <property type="entry name" value="ZN2_CY6_FUNGAL_2"/>
    <property type="match status" value="1"/>
</dbReference>
<evidence type="ECO:0000259" key="8">
    <source>
        <dbReference type="PROSITE" id="PS50048"/>
    </source>
</evidence>
<dbReference type="InterPro" id="IPR036864">
    <property type="entry name" value="Zn2-C6_fun-type_DNA-bd_sf"/>
</dbReference>
<evidence type="ECO:0000256" key="4">
    <source>
        <dbReference type="ARBA" id="ARBA00023125"/>
    </source>
</evidence>
<dbReference type="GO" id="GO:0008270">
    <property type="term" value="F:zinc ion binding"/>
    <property type="evidence" value="ECO:0007669"/>
    <property type="project" value="InterPro"/>
</dbReference>
<evidence type="ECO:0000313" key="10">
    <source>
        <dbReference type="Proteomes" id="UP000813427"/>
    </source>
</evidence>
<dbReference type="SMART" id="SM00906">
    <property type="entry name" value="Fungal_trans"/>
    <property type="match status" value="1"/>
</dbReference>
<dbReference type="GO" id="GO:0005634">
    <property type="term" value="C:nucleus"/>
    <property type="evidence" value="ECO:0007669"/>
    <property type="project" value="UniProtKB-SubCell"/>
</dbReference>
<dbReference type="CDD" id="cd00067">
    <property type="entry name" value="GAL4"/>
    <property type="match status" value="1"/>
</dbReference>
<proteinExistence type="predicted"/>
<evidence type="ECO:0000256" key="7">
    <source>
        <dbReference type="SAM" id="Coils"/>
    </source>
</evidence>
<keyword evidence="10" id="KW-1185">Reference proteome</keyword>
<dbReference type="SMART" id="SM00066">
    <property type="entry name" value="GAL4"/>
    <property type="match status" value="1"/>
</dbReference>
<evidence type="ECO:0000256" key="3">
    <source>
        <dbReference type="ARBA" id="ARBA00023015"/>
    </source>
</evidence>
<keyword evidence="6" id="KW-0539">Nucleus</keyword>
<dbReference type="InterPro" id="IPR050987">
    <property type="entry name" value="AtrR-like"/>
</dbReference>
<comment type="subcellular location">
    <subcellularLocation>
        <location evidence="1">Nucleus</location>
    </subcellularLocation>
</comment>
<dbReference type="AlphaFoldDB" id="A0A8K0S481"/>
<dbReference type="Gene3D" id="4.10.240.10">
    <property type="entry name" value="Zn(2)-C6 fungal-type DNA-binding domain"/>
    <property type="match status" value="1"/>
</dbReference>
<dbReference type="EMBL" id="JAGPXF010000003">
    <property type="protein sequence ID" value="KAH7251366.1"/>
    <property type="molecule type" value="Genomic_DNA"/>
</dbReference>
<dbReference type="CDD" id="cd12148">
    <property type="entry name" value="fungal_TF_MHR"/>
    <property type="match status" value="1"/>
</dbReference>
<accession>A0A8K0S481</accession>
<dbReference type="SUPFAM" id="SSF57701">
    <property type="entry name" value="Zn2/Cys6 DNA-binding domain"/>
    <property type="match status" value="1"/>
</dbReference>
<keyword evidence="5" id="KW-0804">Transcription</keyword>
<evidence type="ECO:0000256" key="5">
    <source>
        <dbReference type="ARBA" id="ARBA00023163"/>
    </source>
</evidence>
<dbReference type="Pfam" id="PF04082">
    <property type="entry name" value="Fungal_trans"/>
    <property type="match status" value="1"/>
</dbReference>
<protein>
    <submittedName>
        <fullName evidence="9">Fungal-specific transcription factor domain-containing protein</fullName>
    </submittedName>
</protein>
<dbReference type="GO" id="GO:0006351">
    <property type="term" value="P:DNA-templated transcription"/>
    <property type="evidence" value="ECO:0007669"/>
    <property type="project" value="InterPro"/>
</dbReference>
<evidence type="ECO:0000256" key="6">
    <source>
        <dbReference type="ARBA" id="ARBA00023242"/>
    </source>
</evidence>
<dbReference type="OrthoDB" id="2123952at2759"/>
<gene>
    <name evidence="9" type="ORF">BKA59DRAFT_416108</name>
</gene>